<dbReference type="SUPFAM" id="SSF52540">
    <property type="entry name" value="P-loop containing nucleoside triphosphate hydrolases"/>
    <property type="match status" value="1"/>
</dbReference>
<keyword evidence="5" id="KW-1185">Reference proteome</keyword>
<dbReference type="Pfam" id="PF00196">
    <property type="entry name" value="GerE"/>
    <property type="match status" value="1"/>
</dbReference>
<protein>
    <submittedName>
        <fullName evidence="4">Helix-turn-helix transcriptional regulator</fullName>
    </submittedName>
</protein>
<dbReference type="Proteomes" id="UP000645555">
    <property type="component" value="Unassembled WGS sequence"/>
</dbReference>
<dbReference type="CDD" id="cd06170">
    <property type="entry name" value="LuxR_C_like"/>
    <property type="match status" value="1"/>
</dbReference>
<dbReference type="GO" id="GO:0004016">
    <property type="term" value="F:adenylate cyclase activity"/>
    <property type="evidence" value="ECO:0007669"/>
    <property type="project" value="TreeGrafter"/>
</dbReference>
<evidence type="ECO:0000256" key="2">
    <source>
        <dbReference type="ARBA" id="ARBA00022840"/>
    </source>
</evidence>
<comment type="caution">
    <text evidence="4">The sequence shown here is derived from an EMBL/GenBank/DDBJ whole genome shotgun (WGS) entry which is preliminary data.</text>
</comment>
<feature type="domain" description="HTH luxR-type" evidence="3">
    <location>
        <begin position="858"/>
        <end position="919"/>
    </location>
</feature>
<dbReference type="GO" id="GO:0005524">
    <property type="term" value="F:ATP binding"/>
    <property type="evidence" value="ECO:0007669"/>
    <property type="project" value="UniProtKB-KW"/>
</dbReference>
<evidence type="ECO:0000256" key="1">
    <source>
        <dbReference type="ARBA" id="ARBA00022741"/>
    </source>
</evidence>
<dbReference type="InterPro" id="IPR000792">
    <property type="entry name" value="Tscrpt_reg_LuxR_C"/>
</dbReference>
<keyword evidence="2" id="KW-0067">ATP-binding</keyword>
<reference evidence="4" key="2">
    <citation type="submission" date="2020-09" db="EMBL/GenBank/DDBJ databases">
        <authorList>
            <person name="Sun Q."/>
            <person name="Ohkuma M."/>
        </authorList>
    </citation>
    <scope>NUCLEOTIDE SEQUENCE</scope>
    <source>
        <strain evidence="4">JCM 4956</strain>
    </source>
</reference>
<sequence>MGRLGTNDDGRRPLRGRKRERDALDAVTRAVEAGRSAVLVLRGEAGMGKTALLDHLAARAAGHRVTRGAGAESEMELPYAGLHQLCAPFLEHAARLPGPQREALSTAFGLSTAPPPDRFLVGLAVLGLLTDAAAEKPLFCLVDDAQWLDKVSAQTMSFVARRMLAEPLAMVFATREPPGRDDFADLPGLTLEGLANADARALLDSVPGTPVDDQVRERILAEARGNPLALLELPQDRRDAEPADALGLPDPGPVAKRIERSYLTRVRALPADTQRVLLLAAAEPIGDVTLLRRATRRVDIAPGAVGPAVAAGLLDIGALVRFRHPLLRSAIYRSASLSDVRETHRVLAEVTDRSLDPDRRAWHLARATVRPDEAVAADLEAAAGRAMSRGGAAAAAAFLAHAAVLTPQPRRKAARALAAAEAKLRAGAPTAARELLALAESTAADERGRARAALLRARIAFSSTHGAEALTALLAAARDLVPLDADLARETFLDTISAATFAGRPASGIDVRNIAAAAQQIAPRAANPPRHVDLLLDALSTRFSDGYEAAADASRAVVRALRQETGTEEVLRWSWLASVLAAEMWDDRAWTELSERHVRTARAVGALAELPLALNSRVVVHVSAGELEAAALLTAEIAAIQEAADSGFTAFGTLTLAAWQGRDREAADLIRAGMDGTAGREETGFGVAITQRALAVLYNSLGMYEEALAAAREASRDPWNLIAANRALVELVEAGARLGRPEVAEPALARLTRITDAAGTDWALGTQARSRALLTRGAEADTLYREAVERFERTLVHSELARTHLAYGEWLRRENRRGDARHHLRTAHAMFSTFGAEALAERAVRELRATGDTLSARTGAAPTPLTAQEKQIAQLARGGLTNSEIGAQLFLSPHTVEWHLRKVYAKLGINSRRQLHMAL</sequence>
<evidence type="ECO:0000259" key="3">
    <source>
        <dbReference type="PROSITE" id="PS50043"/>
    </source>
</evidence>
<dbReference type="InterPro" id="IPR027417">
    <property type="entry name" value="P-loop_NTPase"/>
</dbReference>
<dbReference type="RefSeq" id="WP_373303028.1">
    <property type="nucleotide sequence ID" value="NZ_BMWD01000023.1"/>
</dbReference>
<dbReference type="Gene3D" id="1.10.10.10">
    <property type="entry name" value="Winged helix-like DNA-binding domain superfamily/Winged helix DNA-binding domain"/>
    <property type="match status" value="1"/>
</dbReference>
<proteinExistence type="predicted"/>
<dbReference type="SUPFAM" id="SSF48452">
    <property type="entry name" value="TPR-like"/>
    <property type="match status" value="1"/>
</dbReference>
<accession>A0A918U1Y2</accession>
<reference evidence="4" key="1">
    <citation type="journal article" date="2014" name="Int. J. Syst. Evol. Microbiol.">
        <title>Complete genome sequence of Corynebacterium casei LMG S-19264T (=DSM 44701T), isolated from a smear-ripened cheese.</title>
        <authorList>
            <consortium name="US DOE Joint Genome Institute (JGI-PGF)"/>
            <person name="Walter F."/>
            <person name="Albersmeier A."/>
            <person name="Kalinowski J."/>
            <person name="Ruckert C."/>
        </authorList>
    </citation>
    <scope>NUCLEOTIDE SEQUENCE</scope>
    <source>
        <strain evidence="4">JCM 4956</strain>
    </source>
</reference>
<dbReference type="GO" id="GO:0006355">
    <property type="term" value="P:regulation of DNA-templated transcription"/>
    <property type="evidence" value="ECO:0007669"/>
    <property type="project" value="InterPro"/>
</dbReference>
<organism evidence="4 5">
    <name type="scientific">Streptomyces fructofermentans</name>
    <dbReference type="NCBI Taxonomy" id="152141"/>
    <lineage>
        <taxon>Bacteria</taxon>
        <taxon>Bacillati</taxon>
        <taxon>Actinomycetota</taxon>
        <taxon>Actinomycetes</taxon>
        <taxon>Kitasatosporales</taxon>
        <taxon>Streptomycetaceae</taxon>
        <taxon>Streptomyces</taxon>
    </lineage>
</organism>
<dbReference type="EMBL" id="BMWD01000023">
    <property type="protein sequence ID" value="GGX81650.1"/>
    <property type="molecule type" value="Genomic_DNA"/>
</dbReference>
<dbReference type="PRINTS" id="PR00038">
    <property type="entry name" value="HTHLUXR"/>
</dbReference>
<dbReference type="PANTHER" id="PTHR16305">
    <property type="entry name" value="TESTICULAR SOLUBLE ADENYLYL CYCLASE"/>
    <property type="match status" value="1"/>
</dbReference>
<dbReference type="Gene3D" id="1.25.40.10">
    <property type="entry name" value="Tetratricopeptide repeat domain"/>
    <property type="match status" value="1"/>
</dbReference>
<dbReference type="PANTHER" id="PTHR16305:SF35">
    <property type="entry name" value="TRANSCRIPTIONAL ACTIVATOR DOMAIN"/>
    <property type="match status" value="1"/>
</dbReference>
<dbReference type="GO" id="GO:0003677">
    <property type="term" value="F:DNA binding"/>
    <property type="evidence" value="ECO:0007669"/>
    <property type="project" value="InterPro"/>
</dbReference>
<dbReference type="InterPro" id="IPR016032">
    <property type="entry name" value="Sig_transdc_resp-reg_C-effctor"/>
</dbReference>
<dbReference type="InterPro" id="IPR041664">
    <property type="entry name" value="AAA_16"/>
</dbReference>
<dbReference type="InterPro" id="IPR036388">
    <property type="entry name" value="WH-like_DNA-bd_sf"/>
</dbReference>
<keyword evidence="1" id="KW-0547">Nucleotide-binding</keyword>
<evidence type="ECO:0000313" key="5">
    <source>
        <dbReference type="Proteomes" id="UP000645555"/>
    </source>
</evidence>
<dbReference type="AlphaFoldDB" id="A0A918U1Y2"/>
<dbReference type="InterPro" id="IPR011990">
    <property type="entry name" value="TPR-like_helical_dom_sf"/>
</dbReference>
<dbReference type="SUPFAM" id="SSF46894">
    <property type="entry name" value="C-terminal effector domain of the bipartite response regulators"/>
    <property type="match status" value="1"/>
</dbReference>
<name>A0A918U1Y2_9ACTN</name>
<gene>
    <name evidence="4" type="ORF">GCM10010515_56600</name>
</gene>
<dbReference type="SMART" id="SM00421">
    <property type="entry name" value="HTH_LUXR"/>
    <property type="match status" value="1"/>
</dbReference>
<dbReference type="PROSITE" id="PS50043">
    <property type="entry name" value="HTH_LUXR_2"/>
    <property type="match status" value="1"/>
</dbReference>
<dbReference type="GO" id="GO:0005737">
    <property type="term" value="C:cytoplasm"/>
    <property type="evidence" value="ECO:0007669"/>
    <property type="project" value="TreeGrafter"/>
</dbReference>
<dbReference type="Pfam" id="PF13191">
    <property type="entry name" value="AAA_16"/>
    <property type="match status" value="1"/>
</dbReference>
<evidence type="ECO:0000313" key="4">
    <source>
        <dbReference type="EMBL" id="GGX81650.1"/>
    </source>
</evidence>